<evidence type="ECO:0000256" key="7">
    <source>
        <dbReference type="ARBA" id="ARBA00022989"/>
    </source>
</evidence>
<evidence type="ECO:0000256" key="3">
    <source>
        <dbReference type="ARBA" id="ARBA00022448"/>
    </source>
</evidence>
<dbReference type="PROSITE" id="PS50928">
    <property type="entry name" value="ABC_TM1"/>
    <property type="match status" value="1"/>
</dbReference>
<comment type="function">
    <text evidence="9">Required for the activity of the bacterial periplasmic transport system of putrescine and spermidine.</text>
</comment>
<keyword evidence="7 11" id="KW-1133">Transmembrane helix</keyword>
<evidence type="ECO:0000256" key="6">
    <source>
        <dbReference type="ARBA" id="ARBA00022692"/>
    </source>
</evidence>
<dbReference type="EMBL" id="CP104311">
    <property type="protein sequence ID" value="WWF00800.1"/>
    <property type="molecule type" value="Genomic_DNA"/>
</dbReference>
<dbReference type="SUPFAM" id="SSF161098">
    <property type="entry name" value="MetI-like"/>
    <property type="match status" value="1"/>
</dbReference>
<organism evidence="13 14">
    <name type="scientific">Methylococcus capsulatus</name>
    <dbReference type="NCBI Taxonomy" id="414"/>
    <lineage>
        <taxon>Bacteria</taxon>
        <taxon>Pseudomonadati</taxon>
        <taxon>Pseudomonadota</taxon>
        <taxon>Gammaproteobacteria</taxon>
        <taxon>Methylococcales</taxon>
        <taxon>Methylococcaceae</taxon>
        <taxon>Methylococcus</taxon>
    </lineage>
</organism>
<dbReference type="InterPro" id="IPR000515">
    <property type="entry name" value="MetI-like"/>
</dbReference>
<keyword evidence="6 11" id="KW-0812">Transmembrane</keyword>
<keyword evidence="5" id="KW-0997">Cell inner membrane</keyword>
<dbReference type="Gene3D" id="1.10.3720.10">
    <property type="entry name" value="MetI-like"/>
    <property type="match status" value="1"/>
</dbReference>
<dbReference type="InterPro" id="IPR035906">
    <property type="entry name" value="MetI-like_sf"/>
</dbReference>
<evidence type="ECO:0000256" key="2">
    <source>
        <dbReference type="ARBA" id="ARBA00007069"/>
    </source>
</evidence>
<keyword evidence="14" id="KW-1185">Reference proteome</keyword>
<feature type="transmembrane region" description="Helical" evidence="11">
    <location>
        <begin position="111"/>
        <end position="133"/>
    </location>
</feature>
<feature type="transmembrane region" description="Helical" evidence="11">
    <location>
        <begin position="139"/>
        <end position="160"/>
    </location>
</feature>
<keyword evidence="3 11" id="KW-0813">Transport</keyword>
<evidence type="ECO:0000256" key="8">
    <source>
        <dbReference type="ARBA" id="ARBA00023136"/>
    </source>
</evidence>
<comment type="subcellular location">
    <subcellularLocation>
        <location evidence="1">Cell inner membrane</location>
        <topology evidence="1">Multi-pass membrane protein</topology>
    </subcellularLocation>
    <subcellularLocation>
        <location evidence="11">Cell membrane</location>
        <topology evidence="11">Multi-pass membrane protein</topology>
    </subcellularLocation>
</comment>
<feature type="transmembrane region" description="Helical" evidence="11">
    <location>
        <begin position="21"/>
        <end position="40"/>
    </location>
</feature>
<dbReference type="CDD" id="cd06261">
    <property type="entry name" value="TM_PBP2"/>
    <property type="match status" value="1"/>
</dbReference>
<evidence type="ECO:0000256" key="10">
    <source>
        <dbReference type="ARBA" id="ARBA00039580"/>
    </source>
</evidence>
<dbReference type="PANTHER" id="PTHR43848">
    <property type="entry name" value="PUTRESCINE TRANSPORT SYSTEM PERMEASE PROTEIN POTI"/>
    <property type="match status" value="1"/>
</dbReference>
<feature type="transmembrane region" description="Helical" evidence="11">
    <location>
        <begin position="77"/>
        <end position="99"/>
    </location>
</feature>
<gene>
    <name evidence="13" type="primary">potC</name>
    <name evidence="13" type="ORF">N4J17_09920</name>
</gene>
<comment type="similarity">
    <text evidence="2">Belongs to the binding-protein-dependent transport system permease family. CysTW subfamily.</text>
</comment>
<keyword evidence="4" id="KW-1003">Cell membrane</keyword>
<evidence type="ECO:0000256" key="5">
    <source>
        <dbReference type="ARBA" id="ARBA00022519"/>
    </source>
</evidence>
<accession>A0ABZ2F2K2</accession>
<dbReference type="RefSeq" id="WP_198321661.1">
    <property type="nucleotide sequence ID" value="NZ_CP104311.1"/>
</dbReference>
<evidence type="ECO:0000256" key="9">
    <source>
        <dbReference type="ARBA" id="ARBA00037216"/>
    </source>
</evidence>
<dbReference type="PANTHER" id="PTHR43848:SF5">
    <property type="entry name" value="SPERMIDINE_PUTRESCINE TRANSPORT SYSTEM PERMEASE PROTEIN POTC"/>
    <property type="match status" value="1"/>
</dbReference>
<evidence type="ECO:0000313" key="13">
    <source>
        <dbReference type="EMBL" id="WWF00800.1"/>
    </source>
</evidence>
<reference evidence="13 14" key="1">
    <citation type="submission" date="2022-09" db="EMBL/GenBank/DDBJ databases">
        <authorList>
            <person name="Giprobiosintez L."/>
        </authorList>
    </citation>
    <scope>NUCLEOTIDE SEQUENCE [LARGE SCALE GENOMIC DNA]</scope>
    <source>
        <strain evidence="14">VKPM-B-12549 (GBS-15)</strain>
    </source>
</reference>
<dbReference type="Proteomes" id="UP001359308">
    <property type="component" value="Chromosome"/>
</dbReference>
<evidence type="ECO:0000259" key="12">
    <source>
        <dbReference type="PROSITE" id="PS50928"/>
    </source>
</evidence>
<dbReference type="InterPro" id="IPR051789">
    <property type="entry name" value="Bact_Polyamine_Transport"/>
</dbReference>
<feature type="domain" description="ABC transmembrane type-1" evidence="12">
    <location>
        <begin position="73"/>
        <end position="261"/>
    </location>
</feature>
<feature type="transmembrane region" description="Helical" evidence="11">
    <location>
        <begin position="245"/>
        <end position="266"/>
    </location>
</feature>
<evidence type="ECO:0000256" key="11">
    <source>
        <dbReference type="RuleBase" id="RU363032"/>
    </source>
</evidence>
<dbReference type="Pfam" id="PF00528">
    <property type="entry name" value="BPD_transp_1"/>
    <property type="match status" value="1"/>
</dbReference>
<evidence type="ECO:0000313" key="14">
    <source>
        <dbReference type="Proteomes" id="UP001359308"/>
    </source>
</evidence>
<proteinExistence type="inferred from homology"/>
<protein>
    <recommendedName>
        <fullName evidence="10">Spermidine/putrescine transport system permease protein PotC</fullName>
    </recommendedName>
</protein>
<evidence type="ECO:0000256" key="1">
    <source>
        <dbReference type="ARBA" id="ARBA00004429"/>
    </source>
</evidence>
<keyword evidence="8 11" id="KW-0472">Membrane</keyword>
<name>A0ABZ2F2K2_METCP</name>
<dbReference type="NCBIfam" id="NF007047">
    <property type="entry name" value="PRK09500.1"/>
    <property type="match status" value="1"/>
</dbReference>
<sequence>MESSARLKPVQGRVVTTRLGRLHVLLIYAFLYLPLALLILDSFNASKYGIGWQGFTLGWYQSLANDNEILTAAGNSLAVASLAATLATIIGTLGAVGLHRYRFRGRTFLRGLLFVTLMSPDIVIAVSLLVLFLGLHLELGLFTLWLAHTSFCLPFVALTVHARLQGFDNALVEAARDLGAGEWTAIRRIELPLAAPAIAAGWLMSFTLSLDDAVVSFFVTGPDFEVLPLRIYSMVRLGVKPEVNALASLLFAVSLSFVVLAQWLLLKDRT</sequence>
<evidence type="ECO:0000256" key="4">
    <source>
        <dbReference type="ARBA" id="ARBA00022475"/>
    </source>
</evidence>